<dbReference type="Proteomes" id="UP000194546">
    <property type="component" value="Unassembled WGS sequence"/>
</dbReference>
<evidence type="ECO:0000313" key="1">
    <source>
        <dbReference type="EMBL" id="OTP77255.1"/>
    </source>
</evidence>
<accession>A0A242N0S0</accession>
<comment type="caution">
    <text evidence="1">The sequence shown here is derived from an EMBL/GenBank/DDBJ whole genome shotgun (WGS) entry which is preliminary data.</text>
</comment>
<dbReference type="EMBL" id="NBTY01000054">
    <property type="protein sequence ID" value="OTP77255.1"/>
    <property type="molecule type" value="Genomic_DNA"/>
</dbReference>
<protein>
    <submittedName>
        <fullName evidence="1">Uncharacterized protein</fullName>
    </submittedName>
</protein>
<name>A0A242N0S0_CABSO</name>
<organism evidence="1 2">
    <name type="scientific">Caballeronia sordidicola</name>
    <name type="common">Burkholderia sordidicola</name>
    <dbReference type="NCBI Taxonomy" id="196367"/>
    <lineage>
        <taxon>Bacteria</taxon>
        <taxon>Pseudomonadati</taxon>
        <taxon>Pseudomonadota</taxon>
        <taxon>Betaproteobacteria</taxon>
        <taxon>Burkholderiales</taxon>
        <taxon>Burkholderiaceae</taxon>
        <taxon>Caballeronia</taxon>
    </lineage>
</organism>
<sequence length="166" mass="18767">MDRFPARHLGQSHLQVLCAAAQRRIVGHNQICKRKFTKALHKALNGSKRQMINVLKRKHGLNHGVRVDLRPTAFDRPRFAPSHECAFVNPHSQAASCDQPRVVLRPVPDSINAFRPEALAFVLAHLPAKYRESTQFVIELTEAVPRPLRVNVISAPISLLQQRRAK</sequence>
<reference evidence="1 2" key="1">
    <citation type="submission" date="2017-03" db="EMBL/GenBank/DDBJ databases">
        <title>Genome analysis of strain PAMC 26510.</title>
        <authorList>
            <person name="Oh H.-M."/>
            <person name="Yang J.-A."/>
        </authorList>
    </citation>
    <scope>NUCLEOTIDE SEQUENCE [LARGE SCALE GENOMIC DNA]</scope>
    <source>
        <strain evidence="1 2">PAMC 26510</strain>
    </source>
</reference>
<dbReference type="AlphaFoldDB" id="A0A242N0S0"/>
<proteinExistence type="predicted"/>
<gene>
    <name evidence="1" type="ORF">PAMC26510_09680</name>
</gene>
<evidence type="ECO:0000313" key="2">
    <source>
        <dbReference type="Proteomes" id="UP000194546"/>
    </source>
</evidence>